<accession>A0ABR3Z409</accession>
<dbReference type="Proteomes" id="UP001583280">
    <property type="component" value="Unassembled WGS sequence"/>
</dbReference>
<gene>
    <name evidence="2" type="ORF">Cpir12675_003231</name>
</gene>
<proteinExistence type="predicted"/>
<organism evidence="2 3">
    <name type="scientific">Ceratocystis pirilliformis</name>
    <dbReference type="NCBI Taxonomy" id="259994"/>
    <lineage>
        <taxon>Eukaryota</taxon>
        <taxon>Fungi</taxon>
        <taxon>Dikarya</taxon>
        <taxon>Ascomycota</taxon>
        <taxon>Pezizomycotina</taxon>
        <taxon>Sordariomycetes</taxon>
        <taxon>Hypocreomycetidae</taxon>
        <taxon>Microascales</taxon>
        <taxon>Ceratocystidaceae</taxon>
        <taxon>Ceratocystis</taxon>
    </lineage>
</organism>
<reference evidence="2 3" key="1">
    <citation type="journal article" date="2024" name="IMA Fungus">
        <title>IMA Genome - F19 : A genome assembly and annotation guide to empower mycologists, including annotated draft genome sequences of Ceratocystis pirilliformis, Diaporthe australafricana, Fusarium ophioides, Paecilomyces lecythidis, and Sporothrix stenoceras.</title>
        <authorList>
            <person name="Aylward J."/>
            <person name="Wilson A.M."/>
            <person name="Visagie C.M."/>
            <person name="Spraker J."/>
            <person name="Barnes I."/>
            <person name="Buitendag C."/>
            <person name="Ceriani C."/>
            <person name="Del Mar Angel L."/>
            <person name="du Plessis D."/>
            <person name="Fuchs T."/>
            <person name="Gasser K."/>
            <person name="Kramer D."/>
            <person name="Li W."/>
            <person name="Munsamy K."/>
            <person name="Piso A."/>
            <person name="Price J.L."/>
            <person name="Sonnekus B."/>
            <person name="Thomas C."/>
            <person name="van der Nest A."/>
            <person name="van Dijk A."/>
            <person name="van Heerden A."/>
            <person name="van Vuuren N."/>
            <person name="Yilmaz N."/>
            <person name="Duong T.A."/>
            <person name="van der Merwe N.A."/>
            <person name="Wingfield M.J."/>
            <person name="Wingfield B.D."/>
        </authorList>
    </citation>
    <scope>NUCLEOTIDE SEQUENCE [LARGE SCALE GENOMIC DNA]</scope>
    <source>
        <strain evidence="2 3">CMW 12675</strain>
    </source>
</reference>
<feature type="region of interest" description="Disordered" evidence="1">
    <location>
        <begin position="1"/>
        <end position="22"/>
    </location>
</feature>
<name>A0ABR3Z409_9PEZI</name>
<sequence length="185" mass="20976">MAYPPKPDGAYLPMPPARSHSPTEPTFWSPPWLLNQAAHQTVTPPRYPPYSTTPPRQPTPQACMAFPPPPRHMHYHPHHHTYQQRYVPCCGIFVSPAPTPPNNVVVQAEVREVPRWDAQPRHTYKLTLGPSTAVDYLVTAMGAQTAHDIRVHLSPGHTMPLSELRGRHDMGIMRRPGVWFEVIRK</sequence>
<keyword evidence="3" id="KW-1185">Reference proteome</keyword>
<protein>
    <submittedName>
        <fullName evidence="2">Uncharacterized protein</fullName>
    </submittedName>
</protein>
<evidence type="ECO:0000313" key="3">
    <source>
        <dbReference type="Proteomes" id="UP001583280"/>
    </source>
</evidence>
<comment type="caution">
    <text evidence="2">The sequence shown here is derived from an EMBL/GenBank/DDBJ whole genome shotgun (WGS) entry which is preliminary data.</text>
</comment>
<evidence type="ECO:0000256" key="1">
    <source>
        <dbReference type="SAM" id="MobiDB-lite"/>
    </source>
</evidence>
<evidence type="ECO:0000313" key="2">
    <source>
        <dbReference type="EMBL" id="KAL1895371.1"/>
    </source>
</evidence>
<dbReference type="EMBL" id="JAWDJO010000073">
    <property type="protein sequence ID" value="KAL1895371.1"/>
    <property type="molecule type" value="Genomic_DNA"/>
</dbReference>